<evidence type="ECO:0008006" key="2">
    <source>
        <dbReference type="Google" id="ProtNLM"/>
    </source>
</evidence>
<dbReference type="AlphaFoldDB" id="A0A3B0WK30"/>
<gene>
    <name evidence="1" type="ORF">MNBD_GAMMA04-423</name>
</gene>
<protein>
    <recommendedName>
        <fullName evidence="2">UDP-2,4-diacetamido-2,4, 6-trideoxy-beta-L-altropyranose hydrolase</fullName>
    </recommendedName>
</protein>
<dbReference type="EMBL" id="UOFB01000383">
    <property type="protein sequence ID" value="VAW49779.1"/>
    <property type="molecule type" value="Genomic_DNA"/>
</dbReference>
<dbReference type="Gene3D" id="3.40.50.11190">
    <property type="match status" value="1"/>
</dbReference>
<name>A0A3B0WK30_9ZZZZ</name>
<accession>A0A3B0WK30</accession>
<reference evidence="1" key="1">
    <citation type="submission" date="2018-06" db="EMBL/GenBank/DDBJ databases">
        <authorList>
            <person name="Zhirakovskaya E."/>
        </authorList>
    </citation>
    <scope>NUCLEOTIDE SEQUENCE</scope>
</reference>
<proteinExistence type="predicted"/>
<sequence>MKVVIRVDASLQIGSGHVMRCLTLAEVLKKQGGEIFFICREHTGHLMDMIQQKGFEVYALPCVDILDVERTD</sequence>
<evidence type="ECO:0000313" key="1">
    <source>
        <dbReference type="EMBL" id="VAW49779.1"/>
    </source>
</evidence>
<feature type="non-terminal residue" evidence="1">
    <location>
        <position position="72"/>
    </location>
</feature>
<organism evidence="1">
    <name type="scientific">hydrothermal vent metagenome</name>
    <dbReference type="NCBI Taxonomy" id="652676"/>
    <lineage>
        <taxon>unclassified sequences</taxon>
        <taxon>metagenomes</taxon>
        <taxon>ecological metagenomes</taxon>
    </lineage>
</organism>